<dbReference type="GO" id="GO:0015074">
    <property type="term" value="P:DNA integration"/>
    <property type="evidence" value="ECO:0007669"/>
    <property type="project" value="InterPro"/>
</dbReference>
<keyword evidence="4" id="KW-1185">Reference proteome</keyword>
<dbReference type="InterPro" id="IPR052160">
    <property type="entry name" value="Gypsy_RT_Integrase-like"/>
</dbReference>
<proteinExistence type="predicted"/>
<dbReference type="InterPro" id="IPR001584">
    <property type="entry name" value="Integrase_cat-core"/>
</dbReference>
<reference evidence="2" key="1">
    <citation type="submission" date="2021-02" db="EMBL/GenBank/DDBJ databases">
        <authorList>
            <person name="Nowell W R."/>
        </authorList>
    </citation>
    <scope>NUCLEOTIDE SEQUENCE</scope>
</reference>
<evidence type="ECO:0000313" key="3">
    <source>
        <dbReference type="EMBL" id="CAF3852591.1"/>
    </source>
</evidence>
<dbReference type="Proteomes" id="UP000663829">
    <property type="component" value="Unassembled WGS sequence"/>
</dbReference>
<evidence type="ECO:0000313" key="4">
    <source>
        <dbReference type="Proteomes" id="UP000663829"/>
    </source>
</evidence>
<name>A0A814N4I0_9BILA</name>
<feature type="non-terminal residue" evidence="2">
    <location>
        <position position="1"/>
    </location>
</feature>
<sequence length="118" mass="12636">VSRTRPAGTLQPSEPPTGVLDLMGLDFIGPLPSSVAGNKYILVCTDYLSRWAVTQATSNCTAETAAKFLVEKIILQYASRCGVIHIKTTTYHPQTNGLTERFNATLAGSIGTYADETA</sequence>
<accession>A0A814N4I0</accession>
<dbReference type="EMBL" id="CAJNOQ010005122">
    <property type="protein sequence ID" value="CAF1087065.1"/>
    <property type="molecule type" value="Genomic_DNA"/>
</dbReference>
<dbReference type="AlphaFoldDB" id="A0A814N4I0"/>
<dbReference type="InterPro" id="IPR012337">
    <property type="entry name" value="RNaseH-like_sf"/>
</dbReference>
<dbReference type="EMBL" id="CAJOBC010005122">
    <property type="protein sequence ID" value="CAF3852591.1"/>
    <property type="molecule type" value="Genomic_DNA"/>
</dbReference>
<protein>
    <recommendedName>
        <fullName evidence="1">Integrase catalytic domain-containing protein</fullName>
    </recommendedName>
</protein>
<dbReference type="GO" id="GO:0003676">
    <property type="term" value="F:nucleic acid binding"/>
    <property type="evidence" value="ECO:0007669"/>
    <property type="project" value="InterPro"/>
</dbReference>
<feature type="domain" description="Integrase catalytic" evidence="1">
    <location>
        <begin position="62"/>
        <end position="118"/>
    </location>
</feature>
<dbReference type="Gene3D" id="3.30.420.10">
    <property type="entry name" value="Ribonuclease H-like superfamily/Ribonuclease H"/>
    <property type="match status" value="2"/>
</dbReference>
<dbReference type="OrthoDB" id="10030726at2759"/>
<dbReference type="PROSITE" id="PS50994">
    <property type="entry name" value="INTEGRASE"/>
    <property type="match status" value="1"/>
</dbReference>
<dbReference type="Proteomes" id="UP000681722">
    <property type="component" value="Unassembled WGS sequence"/>
</dbReference>
<dbReference type="InterPro" id="IPR036397">
    <property type="entry name" value="RNaseH_sf"/>
</dbReference>
<dbReference type="PANTHER" id="PTHR47266">
    <property type="entry name" value="ENDONUCLEASE-RELATED"/>
    <property type="match status" value="1"/>
</dbReference>
<organism evidence="2 4">
    <name type="scientific">Didymodactylos carnosus</name>
    <dbReference type="NCBI Taxonomy" id="1234261"/>
    <lineage>
        <taxon>Eukaryota</taxon>
        <taxon>Metazoa</taxon>
        <taxon>Spiralia</taxon>
        <taxon>Gnathifera</taxon>
        <taxon>Rotifera</taxon>
        <taxon>Eurotatoria</taxon>
        <taxon>Bdelloidea</taxon>
        <taxon>Philodinida</taxon>
        <taxon>Philodinidae</taxon>
        <taxon>Didymodactylos</taxon>
    </lineage>
</organism>
<comment type="caution">
    <text evidence="2">The sequence shown here is derived from an EMBL/GenBank/DDBJ whole genome shotgun (WGS) entry which is preliminary data.</text>
</comment>
<dbReference type="SUPFAM" id="SSF53098">
    <property type="entry name" value="Ribonuclease H-like"/>
    <property type="match status" value="1"/>
</dbReference>
<evidence type="ECO:0000259" key="1">
    <source>
        <dbReference type="PROSITE" id="PS50994"/>
    </source>
</evidence>
<gene>
    <name evidence="2" type="ORF">GPM918_LOCUS18061</name>
    <name evidence="3" type="ORF">SRO942_LOCUS18058</name>
</gene>
<evidence type="ECO:0000313" key="2">
    <source>
        <dbReference type="EMBL" id="CAF1087065.1"/>
    </source>
</evidence>